<proteinExistence type="predicted"/>
<dbReference type="Proteomes" id="UP001352852">
    <property type="component" value="Unassembled WGS sequence"/>
</dbReference>
<organism evidence="1 2">
    <name type="scientific">Characodon lateralis</name>
    <dbReference type="NCBI Taxonomy" id="208331"/>
    <lineage>
        <taxon>Eukaryota</taxon>
        <taxon>Metazoa</taxon>
        <taxon>Chordata</taxon>
        <taxon>Craniata</taxon>
        <taxon>Vertebrata</taxon>
        <taxon>Euteleostomi</taxon>
        <taxon>Actinopterygii</taxon>
        <taxon>Neopterygii</taxon>
        <taxon>Teleostei</taxon>
        <taxon>Neoteleostei</taxon>
        <taxon>Acanthomorphata</taxon>
        <taxon>Ovalentaria</taxon>
        <taxon>Atherinomorphae</taxon>
        <taxon>Cyprinodontiformes</taxon>
        <taxon>Goodeidae</taxon>
        <taxon>Characodon</taxon>
    </lineage>
</organism>
<keyword evidence="2" id="KW-1185">Reference proteome</keyword>
<dbReference type="EMBL" id="JAHUTJ010002873">
    <property type="protein sequence ID" value="MED6265413.1"/>
    <property type="molecule type" value="Genomic_DNA"/>
</dbReference>
<reference evidence="1 2" key="1">
    <citation type="submission" date="2021-06" db="EMBL/GenBank/DDBJ databases">
        <authorList>
            <person name="Palmer J.M."/>
        </authorList>
    </citation>
    <scope>NUCLEOTIDE SEQUENCE [LARGE SCALE GENOMIC DNA]</scope>
    <source>
        <strain evidence="1 2">CL_MEX2019</strain>
        <tissue evidence="1">Muscle</tissue>
    </source>
</reference>
<evidence type="ECO:0000313" key="1">
    <source>
        <dbReference type="EMBL" id="MED6265413.1"/>
    </source>
</evidence>
<sequence>MKAIGSEALMTVRAHRVLQERLLASFCTQQLGLQHHVELSCTFFTLETPSFPRHLQLWFSSERAPAARRAAHIRRQEEEKKQTEFSAAQAGLASFKSSRDGWLLES</sequence>
<name>A0ABU7CR18_9TELE</name>
<accession>A0ABU7CR18</accession>
<evidence type="ECO:0000313" key="2">
    <source>
        <dbReference type="Proteomes" id="UP001352852"/>
    </source>
</evidence>
<comment type="caution">
    <text evidence="1">The sequence shown here is derived from an EMBL/GenBank/DDBJ whole genome shotgun (WGS) entry which is preliminary data.</text>
</comment>
<protein>
    <submittedName>
        <fullName evidence="1">Uncharacterized protein</fullName>
    </submittedName>
</protein>
<gene>
    <name evidence="1" type="ORF">CHARACLAT_025182</name>
</gene>